<keyword evidence="8" id="KW-0378">Hydrolase</keyword>
<keyword evidence="9" id="KW-0460">Magnesium</keyword>
<evidence type="ECO:0000256" key="2">
    <source>
        <dbReference type="ARBA" id="ARBA00004760"/>
    </source>
</evidence>
<keyword evidence="6 15" id="KW-0812">Transmembrane</keyword>
<evidence type="ECO:0000256" key="4">
    <source>
        <dbReference type="ARBA" id="ARBA00006335"/>
    </source>
</evidence>
<dbReference type="Pfam" id="PF03372">
    <property type="entry name" value="Exo_endo_phos"/>
    <property type="match status" value="1"/>
</dbReference>
<evidence type="ECO:0000256" key="9">
    <source>
        <dbReference type="ARBA" id="ARBA00022842"/>
    </source>
</evidence>
<dbReference type="PANTHER" id="PTHR16320">
    <property type="entry name" value="SPHINGOMYELINASE FAMILY MEMBER"/>
    <property type="match status" value="1"/>
</dbReference>
<evidence type="ECO:0000259" key="16">
    <source>
        <dbReference type="Pfam" id="PF03372"/>
    </source>
</evidence>
<dbReference type="InterPro" id="IPR038772">
    <property type="entry name" value="Sph/SMPD2-like"/>
</dbReference>
<evidence type="ECO:0000313" key="18">
    <source>
        <dbReference type="Proteomes" id="UP001108240"/>
    </source>
</evidence>
<keyword evidence="7" id="KW-0479">Metal-binding</keyword>
<evidence type="ECO:0000256" key="6">
    <source>
        <dbReference type="ARBA" id="ARBA00022692"/>
    </source>
</evidence>
<dbReference type="SUPFAM" id="SSF56219">
    <property type="entry name" value="DNase I-like"/>
    <property type="match status" value="1"/>
</dbReference>
<keyword evidence="13 15" id="KW-0472">Membrane</keyword>
<reference evidence="17" key="2">
    <citation type="submission" date="2025-09" db="UniProtKB">
        <authorList>
            <consortium name="Ensembl"/>
        </authorList>
    </citation>
    <scope>IDENTIFICATION</scope>
</reference>
<dbReference type="Ensembl" id="ENSCCRT00000193407.1">
    <property type="protein sequence ID" value="ENSCCRP00000133955.1"/>
    <property type="gene ID" value="ENSCCRG00000005650.2"/>
</dbReference>
<evidence type="ECO:0000256" key="5">
    <source>
        <dbReference type="ARBA" id="ARBA00012369"/>
    </source>
</evidence>
<evidence type="ECO:0000313" key="17">
    <source>
        <dbReference type="Ensembl" id="ENSCCRP00000133955.1"/>
    </source>
</evidence>
<proteinExistence type="inferred from homology"/>
<keyword evidence="18" id="KW-1185">Reference proteome</keyword>
<dbReference type="Proteomes" id="UP001108240">
    <property type="component" value="Unplaced"/>
</dbReference>
<comment type="pathway">
    <text evidence="2">Lipid metabolism; sphingolipid metabolism.</text>
</comment>
<evidence type="ECO:0000256" key="15">
    <source>
        <dbReference type="SAM" id="Phobius"/>
    </source>
</evidence>
<protein>
    <recommendedName>
        <fullName evidence="5">sphingomyelin phosphodiesterase</fullName>
        <ecNumber evidence="5">3.1.4.12</ecNumber>
    </recommendedName>
</protein>
<dbReference type="EC" id="3.1.4.12" evidence="5"/>
<reference evidence="17" key="1">
    <citation type="submission" date="2025-08" db="UniProtKB">
        <authorList>
            <consortium name="Ensembl"/>
        </authorList>
    </citation>
    <scope>IDENTIFICATION</scope>
</reference>
<dbReference type="GO" id="GO:0006665">
    <property type="term" value="P:sphingolipid metabolic process"/>
    <property type="evidence" value="ECO:0007669"/>
    <property type="project" value="UniProtKB-KW"/>
</dbReference>
<comment type="similarity">
    <text evidence="4">Belongs to the neutral sphingomyelinase family.</text>
</comment>
<dbReference type="OMA" id="AHRATEC"/>
<comment type="subcellular location">
    <subcellularLocation>
        <location evidence="1">Membrane</location>
        <topology evidence="1">Multi-pass membrane protein</topology>
    </subcellularLocation>
</comment>
<feature type="transmembrane region" description="Helical" evidence="15">
    <location>
        <begin position="387"/>
        <end position="407"/>
    </location>
</feature>
<dbReference type="GO" id="GO:0004767">
    <property type="term" value="F:sphingomyelin phosphodiesterase activity"/>
    <property type="evidence" value="ECO:0007669"/>
    <property type="project" value="UniProtKB-EC"/>
</dbReference>
<evidence type="ECO:0000256" key="11">
    <source>
        <dbReference type="ARBA" id="ARBA00022989"/>
    </source>
</evidence>
<evidence type="ECO:0000256" key="13">
    <source>
        <dbReference type="ARBA" id="ARBA00023136"/>
    </source>
</evidence>
<dbReference type="Gene3D" id="3.60.10.10">
    <property type="entry name" value="Endonuclease/exonuclease/phosphatase"/>
    <property type="match status" value="1"/>
</dbReference>
<comment type="pathway">
    <text evidence="3">Sphingolipid metabolism.</text>
</comment>
<organism evidence="17 18">
    <name type="scientific">Cyprinus carpio carpio</name>
    <dbReference type="NCBI Taxonomy" id="630221"/>
    <lineage>
        <taxon>Eukaryota</taxon>
        <taxon>Metazoa</taxon>
        <taxon>Chordata</taxon>
        <taxon>Craniata</taxon>
        <taxon>Vertebrata</taxon>
        <taxon>Euteleostomi</taxon>
        <taxon>Actinopterygii</taxon>
        <taxon>Neopterygii</taxon>
        <taxon>Teleostei</taxon>
        <taxon>Ostariophysi</taxon>
        <taxon>Cypriniformes</taxon>
        <taxon>Cyprinidae</taxon>
        <taxon>Cyprininae</taxon>
        <taxon>Cyprinus</taxon>
    </lineage>
</organism>
<evidence type="ECO:0000256" key="7">
    <source>
        <dbReference type="ARBA" id="ARBA00022723"/>
    </source>
</evidence>
<name>A0A9J7ZXR2_CYPCA</name>
<keyword evidence="12" id="KW-0443">Lipid metabolism</keyword>
<evidence type="ECO:0000256" key="8">
    <source>
        <dbReference type="ARBA" id="ARBA00022801"/>
    </source>
</evidence>
<feature type="transmembrane region" description="Helical" evidence="15">
    <location>
        <begin position="355"/>
        <end position="375"/>
    </location>
</feature>
<keyword evidence="11 15" id="KW-1133">Transmembrane helix</keyword>
<dbReference type="GO" id="GO:0046872">
    <property type="term" value="F:metal ion binding"/>
    <property type="evidence" value="ECO:0007669"/>
    <property type="project" value="UniProtKB-KW"/>
</dbReference>
<feature type="domain" description="Endonuclease/exonuclease/phosphatase" evidence="16">
    <location>
        <begin position="13"/>
        <end position="278"/>
    </location>
</feature>
<dbReference type="GeneTree" id="ENSGT00390000009166"/>
<keyword evidence="10" id="KW-0746">Sphingolipid metabolism</keyword>
<dbReference type="GO" id="GO:0016020">
    <property type="term" value="C:membrane"/>
    <property type="evidence" value="ECO:0007669"/>
    <property type="project" value="UniProtKB-SubCell"/>
</dbReference>
<evidence type="ECO:0000256" key="10">
    <source>
        <dbReference type="ARBA" id="ARBA00022919"/>
    </source>
</evidence>
<dbReference type="InterPro" id="IPR005135">
    <property type="entry name" value="Endo/exonuclease/phosphatase"/>
</dbReference>
<dbReference type="InterPro" id="IPR036691">
    <property type="entry name" value="Endo/exonu/phosph_ase_sf"/>
</dbReference>
<accession>A0A9J7ZXR2</accession>
<evidence type="ECO:0000256" key="12">
    <source>
        <dbReference type="ARBA" id="ARBA00023098"/>
    </source>
</evidence>
<evidence type="ECO:0000256" key="14">
    <source>
        <dbReference type="SAM" id="MobiDB-lite"/>
    </source>
</evidence>
<sequence length="459" mass="51405">MATERPSRLRVFSLNCWGIRFFSQLCTQRYEMIGELLCQEQHDIALLQEVWSERDFLFLKRKLSSSHPYTHYFKSGVIGSGLAVFSRHRIQDALLYQYSLNGYPYMLRHGDWFGGKAVGLVIVDVSGLKAHVYVTHLHAEYSRAQDEYLSHRTVQSWELLQFVRHTSCGADLVVLGGDLNMHPQDLGNRLLRSHTGLRDCYTETDTFDVSTLPVTCLFSLFACPVFIGIITVCCSRQGCEDGHTLIADNHFTKKQDLVPFEKGIRIDYILMKGSQRVTMKCESLSTTKGPVADKPFPYSDHEALTAEFALLHSEDSRQRGSSDTLAVSEQMEVVAEARALVKEGLCQTEALRDKAMHLMFGALLLLLLPLAMAFLPCSCSCSFSTLGLLGAVCMVLLLSGALLYLLFTTHIKVLKETEDQMMLTSNDLQTKLTGCQLSGSSSLDGSPEIQPLSPFKREE</sequence>
<evidence type="ECO:0000256" key="3">
    <source>
        <dbReference type="ARBA" id="ARBA00004991"/>
    </source>
</evidence>
<evidence type="ECO:0000256" key="1">
    <source>
        <dbReference type="ARBA" id="ARBA00004141"/>
    </source>
</evidence>
<feature type="region of interest" description="Disordered" evidence="14">
    <location>
        <begin position="438"/>
        <end position="459"/>
    </location>
</feature>
<dbReference type="PANTHER" id="PTHR16320:SF24">
    <property type="entry name" value="PHOSPHODIESTERASE, PUTATIVE-RELATED"/>
    <property type="match status" value="1"/>
</dbReference>
<dbReference type="AlphaFoldDB" id="A0A9J7ZXR2"/>